<gene>
    <name evidence="5" type="ORF">EJP69_08040</name>
</gene>
<reference evidence="5 6" key="1">
    <citation type="submission" date="2018-12" db="EMBL/GenBank/DDBJ databases">
        <title>The genome of Variovorax gossypii DSM 100435.</title>
        <authorList>
            <person name="Gao J."/>
            <person name="Sun J."/>
        </authorList>
    </citation>
    <scope>NUCLEOTIDE SEQUENCE [LARGE SCALE GENOMIC DNA]</scope>
    <source>
        <strain evidence="5 6">DSM 100435</strain>
    </source>
</reference>
<dbReference type="Proteomes" id="UP000267418">
    <property type="component" value="Unassembled WGS sequence"/>
</dbReference>
<dbReference type="SUPFAM" id="SSF53822">
    <property type="entry name" value="Periplasmic binding protein-like I"/>
    <property type="match status" value="1"/>
</dbReference>
<feature type="domain" description="Leucine-binding protein" evidence="4">
    <location>
        <begin position="45"/>
        <end position="382"/>
    </location>
</feature>
<accession>A0A431TKI7</accession>
<proteinExistence type="inferred from homology"/>
<organism evidence="5 6">
    <name type="scientific">Variovorax gossypii</name>
    <dbReference type="NCBI Taxonomy" id="1679495"/>
    <lineage>
        <taxon>Bacteria</taxon>
        <taxon>Pseudomonadati</taxon>
        <taxon>Pseudomonadota</taxon>
        <taxon>Betaproteobacteria</taxon>
        <taxon>Burkholderiales</taxon>
        <taxon>Comamonadaceae</taxon>
        <taxon>Variovorax</taxon>
    </lineage>
</organism>
<dbReference type="RefSeq" id="WP_126469330.1">
    <property type="nucleotide sequence ID" value="NZ_RXOE01000002.1"/>
</dbReference>
<dbReference type="AlphaFoldDB" id="A0A431TKI7"/>
<keyword evidence="6" id="KW-1185">Reference proteome</keyword>
<protein>
    <submittedName>
        <fullName evidence="5">Branched-chain amino acid ABC transporter substrate-binding protein</fullName>
    </submittedName>
</protein>
<dbReference type="EMBL" id="RXOE01000002">
    <property type="protein sequence ID" value="RTQ34380.1"/>
    <property type="molecule type" value="Genomic_DNA"/>
</dbReference>
<dbReference type="CDD" id="cd06341">
    <property type="entry name" value="PBP1_ABC_ligand_binding-like"/>
    <property type="match status" value="1"/>
</dbReference>
<evidence type="ECO:0000259" key="4">
    <source>
        <dbReference type="Pfam" id="PF13458"/>
    </source>
</evidence>
<evidence type="ECO:0000256" key="3">
    <source>
        <dbReference type="SAM" id="SignalP"/>
    </source>
</evidence>
<dbReference type="PANTHER" id="PTHR47235">
    <property type="entry name" value="BLR6548 PROTEIN"/>
    <property type="match status" value="1"/>
</dbReference>
<keyword evidence="2 3" id="KW-0732">Signal</keyword>
<dbReference type="InterPro" id="IPR028082">
    <property type="entry name" value="Peripla_BP_I"/>
</dbReference>
<evidence type="ECO:0000313" key="5">
    <source>
        <dbReference type="EMBL" id="RTQ34380.1"/>
    </source>
</evidence>
<dbReference type="PANTHER" id="PTHR47235:SF1">
    <property type="entry name" value="BLR6548 PROTEIN"/>
    <property type="match status" value="1"/>
</dbReference>
<evidence type="ECO:0000256" key="1">
    <source>
        <dbReference type="ARBA" id="ARBA00010062"/>
    </source>
</evidence>
<dbReference type="OrthoDB" id="8871989at2"/>
<comment type="similarity">
    <text evidence="1">Belongs to the leucine-binding protein family.</text>
</comment>
<dbReference type="Gene3D" id="3.40.50.2300">
    <property type="match status" value="2"/>
</dbReference>
<sequence length="422" mass="44480">MKRHQKKIALSAFVGAMGIAGAGGAWAQSGLDCGLNTGKPATGEPIPIGAVVGKTGPDDFSASGQAAAAYFKCVNANGGINGRPVDYIVVDDQWNPETAAQVASKLVKDRKVVALAGSTSFVECGANAKMYADEGVMVIAGTGVPRECFNARNYVPVNAGPRVSATIAAMYAAQKYKAKKMVCIIPNIPSLGNWACEGPKEWGRKNGVEVETIAIDPGSADATSTMLQAAAKKPDTIIMNVPKGILVPMLAAAEQQNIGKKIRFVSAAPAYNADVPKAIGPYWKGNFDVNLEFNPLESAGPDNKNWLAVMDKYGAKSDPRDTFSQAGYLAARIVTQALLKMDPKKIDRAGVTDALRKVSDFKSDILCKPFYVGSGNRHNANNSGPVASPDGNGWRFAPGGCLTAEDPELVDIRADEQKMGLK</sequence>
<dbReference type="Pfam" id="PF13458">
    <property type="entry name" value="Peripla_BP_6"/>
    <property type="match status" value="1"/>
</dbReference>
<name>A0A431TKI7_9BURK</name>
<comment type="caution">
    <text evidence="5">The sequence shown here is derived from an EMBL/GenBank/DDBJ whole genome shotgun (WGS) entry which is preliminary data.</text>
</comment>
<dbReference type="InterPro" id="IPR028081">
    <property type="entry name" value="Leu-bd"/>
</dbReference>
<evidence type="ECO:0000256" key="2">
    <source>
        <dbReference type="ARBA" id="ARBA00022729"/>
    </source>
</evidence>
<evidence type="ECO:0000313" key="6">
    <source>
        <dbReference type="Proteomes" id="UP000267418"/>
    </source>
</evidence>
<feature type="chain" id="PRO_5019523812" evidence="3">
    <location>
        <begin position="28"/>
        <end position="422"/>
    </location>
</feature>
<feature type="signal peptide" evidence="3">
    <location>
        <begin position="1"/>
        <end position="27"/>
    </location>
</feature>